<gene>
    <name evidence="14" type="primary">aroB</name>
    <name evidence="14" type="ORF">ENS06_10725</name>
</gene>
<dbReference type="InterPro" id="IPR056179">
    <property type="entry name" value="DHQS_C"/>
</dbReference>
<comment type="catalytic activity">
    <reaction evidence="1">
        <text>7-phospho-2-dehydro-3-deoxy-D-arabino-heptonate = 3-dehydroquinate + phosphate</text>
        <dbReference type="Rhea" id="RHEA:21968"/>
        <dbReference type="ChEBI" id="CHEBI:32364"/>
        <dbReference type="ChEBI" id="CHEBI:43474"/>
        <dbReference type="ChEBI" id="CHEBI:58394"/>
        <dbReference type="EC" id="4.2.3.4"/>
    </reaction>
</comment>
<evidence type="ECO:0000256" key="9">
    <source>
        <dbReference type="ARBA" id="ARBA00023141"/>
    </source>
</evidence>
<comment type="caution">
    <text evidence="14">The sequence shown here is derived from an EMBL/GenBank/DDBJ whole genome shotgun (WGS) entry which is preliminary data.</text>
</comment>
<keyword evidence="6" id="KW-0028">Amino-acid biosynthesis</keyword>
<dbReference type="Pfam" id="PF02153">
    <property type="entry name" value="PDH_N"/>
    <property type="match status" value="1"/>
</dbReference>
<organism evidence="14">
    <name type="scientific">Desulfacinum infernum</name>
    <dbReference type="NCBI Taxonomy" id="35837"/>
    <lineage>
        <taxon>Bacteria</taxon>
        <taxon>Pseudomonadati</taxon>
        <taxon>Thermodesulfobacteriota</taxon>
        <taxon>Syntrophobacteria</taxon>
        <taxon>Syntrophobacterales</taxon>
        <taxon>Syntrophobacteraceae</taxon>
        <taxon>Desulfacinum</taxon>
    </lineage>
</organism>
<evidence type="ECO:0000256" key="4">
    <source>
        <dbReference type="ARBA" id="ARBA00004661"/>
    </source>
</evidence>
<evidence type="ECO:0000256" key="10">
    <source>
        <dbReference type="ARBA" id="ARBA00023239"/>
    </source>
</evidence>
<dbReference type="InterPro" id="IPR003099">
    <property type="entry name" value="Prephen_DH"/>
</dbReference>
<dbReference type="GO" id="GO:0006571">
    <property type="term" value="P:tyrosine biosynthetic process"/>
    <property type="evidence" value="ECO:0007669"/>
    <property type="project" value="InterPro"/>
</dbReference>
<dbReference type="GO" id="GO:0008977">
    <property type="term" value="F:prephenate dehydrogenase (NAD+) activity"/>
    <property type="evidence" value="ECO:0007669"/>
    <property type="project" value="InterPro"/>
</dbReference>
<dbReference type="InterPro" id="IPR036291">
    <property type="entry name" value="NAD(P)-bd_dom_sf"/>
</dbReference>
<evidence type="ECO:0000256" key="2">
    <source>
        <dbReference type="ARBA" id="ARBA00001911"/>
    </source>
</evidence>
<dbReference type="Gene3D" id="1.10.3660.10">
    <property type="entry name" value="6-phosphogluconate dehydrogenase C-terminal like domain"/>
    <property type="match status" value="1"/>
</dbReference>
<dbReference type="EMBL" id="DSTK01000034">
    <property type="protein sequence ID" value="HFK97778.1"/>
    <property type="molecule type" value="Genomic_DNA"/>
</dbReference>
<reference evidence="14" key="1">
    <citation type="journal article" date="2020" name="mSystems">
        <title>Genome- and Community-Level Interaction Insights into Carbon Utilization and Element Cycling Functions of Hydrothermarchaeota in Hydrothermal Sediment.</title>
        <authorList>
            <person name="Zhou Z."/>
            <person name="Liu Y."/>
            <person name="Xu W."/>
            <person name="Pan J."/>
            <person name="Luo Z.H."/>
            <person name="Li M."/>
        </authorList>
    </citation>
    <scope>NUCLEOTIDE SEQUENCE [LARGE SCALE GENOMIC DNA]</scope>
    <source>
        <strain evidence="14">SpSt-456</strain>
    </source>
</reference>
<dbReference type="PROSITE" id="PS51176">
    <property type="entry name" value="PDH_ADH"/>
    <property type="match status" value="1"/>
</dbReference>
<evidence type="ECO:0000256" key="3">
    <source>
        <dbReference type="ARBA" id="ARBA00003485"/>
    </source>
</evidence>
<dbReference type="Gene3D" id="3.40.50.720">
    <property type="entry name" value="NAD(P)-binding Rossmann-like Domain"/>
    <property type="match status" value="1"/>
</dbReference>
<evidence type="ECO:0000259" key="13">
    <source>
        <dbReference type="PROSITE" id="PS51176"/>
    </source>
</evidence>
<dbReference type="Pfam" id="PF24621">
    <property type="entry name" value="DHQS_C"/>
    <property type="match status" value="1"/>
</dbReference>
<feature type="region of interest" description="Disordered" evidence="12">
    <location>
        <begin position="305"/>
        <end position="335"/>
    </location>
</feature>
<dbReference type="InterPro" id="IPR008927">
    <property type="entry name" value="6-PGluconate_DH-like_C_sf"/>
</dbReference>
<comment type="pathway">
    <text evidence="4">Metabolic intermediate biosynthesis; chorismate biosynthesis; chorismate from D-erythrose 4-phosphate and phosphoenolpyruvate: step 2/7.</text>
</comment>
<dbReference type="SUPFAM" id="SSF56796">
    <property type="entry name" value="Dehydroquinate synthase-like"/>
    <property type="match status" value="1"/>
</dbReference>
<keyword evidence="10 14" id="KW-0456">Lyase</keyword>
<evidence type="ECO:0000256" key="8">
    <source>
        <dbReference type="ARBA" id="ARBA00023027"/>
    </source>
</evidence>
<dbReference type="CDD" id="cd08195">
    <property type="entry name" value="DHQS"/>
    <property type="match status" value="1"/>
</dbReference>
<evidence type="ECO:0000256" key="7">
    <source>
        <dbReference type="ARBA" id="ARBA00023002"/>
    </source>
</evidence>
<dbReference type="Pfam" id="PF01761">
    <property type="entry name" value="DHQ_synthase"/>
    <property type="match status" value="1"/>
</dbReference>
<keyword evidence="7" id="KW-0560">Oxidoreductase</keyword>
<evidence type="ECO:0000256" key="12">
    <source>
        <dbReference type="SAM" id="MobiDB-lite"/>
    </source>
</evidence>
<dbReference type="PANTHER" id="PTHR43622">
    <property type="entry name" value="3-DEHYDROQUINATE SYNTHASE"/>
    <property type="match status" value="1"/>
</dbReference>
<dbReference type="InterPro" id="IPR016037">
    <property type="entry name" value="DHQ_synth_AroB"/>
</dbReference>
<dbReference type="Gene3D" id="3.40.50.1970">
    <property type="match status" value="1"/>
</dbReference>
<accession>A0A832EK67</accession>
<dbReference type="SUPFAM" id="SSF51735">
    <property type="entry name" value="NAD(P)-binding Rossmann-fold domains"/>
    <property type="match status" value="1"/>
</dbReference>
<dbReference type="GO" id="GO:0009423">
    <property type="term" value="P:chorismate biosynthetic process"/>
    <property type="evidence" value="ECO:0007669"/>
    <property type="project" value="UniProtKB-UniRule"/>
</dbReference>
<keyword evidence="8" id="KW-0520">NAD</keyword>
<evidence type="ECO:0000256" key="11">
    <source>
        <dbReference type="NCBIfam" id="TIGR01357"/>
    </source>
</evidence>
<dbReference type="InterPro" id="IPR050071">
    <property type="entry name" value="Dehydroquinate_synthase"/>
</dbReference>
<evidence type="ECO:0000256" key="5">
    <source>
        <dbReference type="ARBA" id="ARBA00013031"/>
    </source>
</evidence>
<comment type="function">
    <text evidence="3">Catalyzes the conversion of 3-deoxy-D-arabino-heptulosonate 7-phosphate (DAHP) to dehydroquinate (DHQ).</text>
</comment>
<protein>
    <recommendedName>
        <fullName evidence="5 11">3-dehydroquinate synthase</fullName>
        <ecNumber evidence="5 11">4.2.3.4</ecNumber>
    </recommendedName>
</protein>
<evidence type="ECO:0000313" key="14">
    <source>
        <dbReference type="EMBL" id="HFK97778.1"/>
    </source>
</evidence>
<evidence type="ECO:0000256" key="1">
    <source>
        <dbReference type="ARBA" id="ARBA00001393"/>
    </source>
</evidence>
<dbReference type="InterPro" id="IPR046826">
    <property type="entry name" value="PDH_N"/>
</dbReference>
<dbReference type="GO" id="GO:0005737">
    <property type="term" value="C:cytoplasm"/>
    <property type="evidence" value="ECO:0007669"/>
    <property type="project" value="InterPro"/>
</dbReference>
<comment type="cofactor">
    <cofactor evidence="2">
        <name>NAD(+)</name>
        <dbReference type="ChEBI" id="CHEBI:57540"/>
    </cofactor>
</comment>
<dbReference type="GO" id="GO:0070403">
    <property type="term" value="F:NAD+ binding"/>
    <property type="evidence" value="ECO:0007669"/>
    <property type="project" value="InterPro"/>
</dbReference>
<proteinExistence type="predicted"/>
<keyword evidence="9" id="KW-0057">Aromatic amino acid biosynthesis</keyword>
<dbReference type="Gene3D" id="1.20.1090.10">
    <property type="entry name" value="Dehydroquinate synthase-like - alpha domain"/>
    <property type="match status" value="1"/>
</dbReference>
<evidence type="ECO:0000256" key="6">
    <source>
        <dbReference type="ARBA" id="ARBA00022605"/>
    </source>
</evidence>
<dbReference type="SUPFAM" id="SSF48179">
    <property type="entry name" value="6-phosphogluconate dehydrogenase C-terminal domain-like"/>
    <property type="match status" value="1"/>
</dbReference>
<dbReference type="EC" id="4.2.3.4" evidence="5 11"/>
<dbReference type="GO" id="GO:0003856">
    <property type="term" value="F:3-dehydroquinate synthase activity"/>
    <property type="evidence" value="ECO:0007669"/>
    <property type="project" value="UniProtKB-UniRule"/>
</dbReference>
<dbReference type="NCBIfam" id="TIGR01357">
    <property type="entry name" value="aroB"/>
    <property type="match status" value="1"/>
</dbReference>
<dbReference type="InterPro" id="IPR030960">
    <property type="entry name" value="DHQS/DOIS_N"/>
</dbReference>
<dbReference type="InterPro" id="IPR046825">
    <property type="entry name" value="PDH_C"/>
</dbReference>
<sequence>MTDSVSDFRRWKDKPRIGIIGGQGAMGRLFHRFFEAHGFPVAVSDVATALTNEDIIDRSDVVLVSVPLHKAFEILESLAPRFRSGQLVADICSLKVPPLKAMEGSAAWYVGLHPMYGPYVKDFVGQTMIVCPGRVADAPREWLMDLLRRAGLKIHVCSAEEHDRMMTVIQLIPHVTTVVLGHCLRDLGIDAAESLRYTSPIYRLELDLIGRLFAQDPALYAAIAMENPYKNEALGVLRRVFFETTEAVEHGRWDEFLTAFEKTRSHFGNFCLQALEETNRLLTWHHNANNHGQYLSNAGCANSRGAAAHRGDGAPRAPARSGHADESLSGTVEAGGVAARPSGAVSFEGAGVSLHEVSCCGAPNPFPVTVEPHGARSLASWVEKHVPDRRPYVFVDRTVASLWGDTLNRRELSDAWIEWDAREDKKRLATVEELARGALQRGADRGSVFVAVGGGVTGDVIGFLASIFMRGVPVVQVPTTLLAQVDSCLGGKTGVDLEEGKNLIGTFHHPQAVLVDPAFLETLPDTEWQNGMAEVIKYALLDDGGLMETLEAHADACGPKGVSYPLPLSLTRHLVSHSLALKARYVAADEKDFGLRQLLNLGHTTGHGLEALSGYTLPHGHAVALGMRVAVRMGILLGLTDSDLAARLDRLLRAYHLPLTTPLAADAEALLHRIRHDKKKGASGLVWIVPRQIGRVERHSAVPEPIIRQAFQVLHEEAHG</sequence>
<name>A0A832EK67_9BACT</name>
<dbReference type="AlphaFoldDB" id="A0A832EK67"/>
<dbReference type="PANTHER" id="PTHR43622:SF7">
    <property type="entry name" value="3-DEHYDROQUINATE SYNTHASE, CHLOROPLASTIC"/>
    <property type="match status" value="1"/>
</dbReference>
<dbReference type="Pfam" id="PF20463">
    <property type="entry name" value="PDH_C"/>
    <property type="match status" value="1"/>
</dbReference>
<feature type="domain" description="Prephenate/arogenate dehydrogenase" evidence="13">
    <location>
        <begin position="15"/>
        <end position="278"/>
    </location>
</feature>
<dbReference type="GO" id="GO:0004665">
    <property type="term" value="F:prephenate dehydrogenase (NADP+) activity"/>
    <property type="evidence" value="ECO:0007669"/>
    <property type="project" value="InterPro"/>
</dbReference>